<proteinExistence type="predicted"/>
<evidence type="ECO:0000256" key="1">
    <source>
        <dbReference type="SAM" id="Phobius"/>
    </source>
</evidence>
<sequence length="69" mass="7823">MVNLIADLADISALLHGEHGGVVLVILFLGTLFFMGSLMIIILTLVRFFSFVLSLLRKVFLRYRNKKIN</sequence>
<accession>A0A5T5YLB9</accession>
<gene>
    <name evidence="2" type="ORF">DXW22_23490</name>
</gene>
<feature type="transmembrane region" description="Helical" evidence="1">
    <location>
        <begin position="23"/>
        <end position="56"/>
    </location>
</feature>
<comment type="caution">
    <text evidence="2">The sequence shown here is derived from an EMBL/GenBank/DDBJ whole genome shotgun (WGS) entry which is preliminary data.</text>
</comment>
<keyword evidence="1" id="KW-0472">Membrane</keyword>
<protein>
    <submittedName>
        <fullName evidence="2">Uncharacterized protein</fullName>
    </submittedName>
</protein>
<dbReference type="AlphaFoldDB" id="A0A5T5YLB9"/>
<name>A0A5T5YLB9_SALER</name>
<keyword evidence="1" id="KW-0812">Transmembrane</keyword>
<evidence type="ECO:0000313" key="2">
    <source>
        <dbReference type="EMBL" id="EBM3648217.1"/>
    </source>
</evidence>
<keyword evidence="1" id="KW-1133">Transmembrane helix</keyword>
<dbReference type="EMBL" id="AAGCHW010000119">
    <property type="protein sequence ID" value="EBM3648217.1"/>
    <property type="molecule type" value="Genomic_DNA"/>
</dbReference>
<organism evidence="2">
    <name type="scientific">Salmonella enterica</name>
    <name type="common">Salmonella choleraesuis</name>
    <dbReference type="NCBI Taxonomy" id="28901"/>
    <lineage>
        <taxon>Bacteria</taxon>
        <taxon>Pseudomonadati</taxon>
        <taxon>Pseudomonadota</taxon>
        <taxon>Gammaproteobacteria</taxon>
        <taxon>Enterobacterales</taxon>
        <taxon>Enterobacteriaceae</taxon>
        <taxon>Salmonella</taxon>
    </lineage>
</organism>
<reference evidence="2" key="1">
    <citation type="submission" date="2018-08" db="EMBL/GenBank/DDBJ databases">
        <authorList>
            <consortium name="PulseNet: The National Subtyping Network for Foodborne Disease Surveillance"/>
            <person name="Tarr C.L."/>
            <person name="Trees E."/>
            <person name="Katz L.S."/>
            <person name="Carleton-Romer H.A."/>
            <person name="Stroika S."/>
            <person name="Kucerova Z."/>
            <person name="Roache K.F."/>
            <person name="Sabol A.L."/>
            <person name="Besser J."/>
            <person name="Gerner-Smidt P."/>
        </authorList>
    </citation>
    <scope>NUCLEOTIDE SEQUENCE</scope>
    <source>
        <strain evidence="2">PNUSAS048855</strain>
    </source>
</reference>